<dbReference type="EMBL" id="BLXT01000154">
    <property type="protein sequence ID" value="GFN74701.1"/>
    <property type="molecule type" value="Genomic_DNA"/>
</dbReference>
<keyword evidence="2" id="KW-0812">Transmembrane</keyword>
<proteinExistence type="predicted"/>
<reference evidence="3 4" key="1">
    <citation type="journal article" date="2021" name="Elife">
        <title>Chloroplast acquisition without the gene transfer in kleptoplastic sea slugs, Plakobranchus ocellatus.</title>
        <authorList>
            <person name="Maeda T."/>
            <person name="Takahashi S."/>
            <person name="Yoshida T."/>
            <person name="Shimamura S."/>
            <person name="Takaki Y."/>
            <person name="Nagai Y."/>
            <person name="Toyoda A."/>
            <person name="Suzuki Y."/>
            <person name="Arimoto A."/>
            <person name="Ishii H."/>
            <person name="Satoh N."/>
            <person name="Nishiyama T."/>
            <person name="Hasebe M."/>
            <person name="Maruyama T."/>
            <person name="Minagawa J."/>
            <person name="Obokata J."/>
            <person name="Shigenobu S."/>
        </authorList>
    </citation>
    <scope>NUCLEOTIDE SEQUENCE [LARGE SCALE GENOMIC DNA]</scope>
</reference>
<feature type="non-terminal residue" evidence="3">
    <location>
        <position position="1"/>
    </location>
</feature>
<feature type="region of interest" description="Disordered" evidence="1">
    <location>
        <begin position="45"/>
        <end position="65"/>
    </location>
</feature>
<sequence length="394" mass="43704">PAVEEIKQTILIVFTVLAVLAVVVFFLVVIACYQYKAKLLGGWCKKPSSQNSSRESLKEKSPPKRGCCCWKSDHTDVNDEEDWSGIPLRTGPVVSDPPTTDSSDANKESLIENPRRQAHPVVDGAAMPHHNSDAEILERPQVPAEQSKAAPASLPSTPGSFFPPSQPASRVALSDMHYEDYPSYCGDQERPGVFAKHILEVSCYGSAYDKGRNMAEPLQSDVESKDKKECRSVSPTLDSSPLLPSHIVINLSKGMKLSKKDVAEANDMKECKYTKPECWENVSRLRRAVGSEFRALCIAMEPWEGKPVEETLEGFALQNLASLKLSHSEFSLHKSKIASQPNSFFAEFLLTKMAACGNTVEDLLSYFKIRNPEVVRLILTIHNCKVCEERYGIN</sequence>
<evidence type="ECO:0000313" key="3">
    <source>
        <dbReference type="EMBL" id="GFN74701.1"/>
    </source>
</evidence>
<feature type="region of interest" description="Disordered" evidence="1">
    <location>
        <begin position="80"/>
        <end position="127"/>
    </location>
</feature>
<protein>
    <submittedName>
        <fullName evidence="3">Uncharacterized protein</fullName>
    </submittedName>
</protein>
<comment type="caution">
    <text evidence="3">The sequence shown here is derived from an EMBL/GenBank/DDBJ whole genome shotgun (WGS) entry which is preliminary data.</text>
</comment>
<feature type="region of interest" description="Disordered" evidence="1">
    <location>
        <begin position="142"/>
        <end position="168"/>
    </location>
</feature>
<evidence type="ECO:0000256" key="2">
    <source>
        <dbReference type="SAM" id="Phobius"/>
    </source>
</evidence>
<keyword evidence="4" id="KW-1185">Reference proteome</keyword>
<dbReference type="Proteomes" id="UP000735302">
    <property type="component" value="Unassembled WGS sequence"/>
</dbReference>
<keyword evidence="2" id="KW-0472">Membrane</keyword>
<accession>A0AAV3XW69</accession>
<evidence type="ECO:0000256" key="1">
    <source>
        <dbReference type="SAM" id="MobiDB-lite"/>
    </source>
</evidence>
<feature type="transmembrane region" description="Helical" evidence="2">
    <location>
        <begin position="12"/>
        <end position="33"/>
    </location>
</feature>
<organism evidence="3 4">
    <name type="scientific">Plakobranchus ocellatus</name>
    <dbReference type="NCBI Taxonomy" id="259542"/>
    <lineage>
        <taxon>Eukaryota</taxon>
        <taxon>Metazoa</taxon>
        <taxon>Spiralia</taxon>
        <taxon>Lophotrochozoa</taxon>
        <taxon>Mollusca</taxon>
        <taxon>Gastropoda</taxon>
        <taxon>Heterobranchia</taxon>
        <taxon>Euthyneura</taxon>
        <taxon>Panpulmonata</taxon>
        <taxon>Sacoglossa</taxon>
        <taxon>Placobranchoidea</taxon>
        <taxon>Plakobranchidae</taxon>
        <taxon>Plakobranchus</taxon>
    </lineage>
</organism>
<evidence type="ECO:0000313" key="4">
    <source>
        <dbReference type="Proteomes" id="UP000735302"/>
    </source>
</evidence>
<feature type="compositionally biased region" description="Basic and acidic residues" evidence="1">
    <location>
        <begin position="104"/>
        <end position="115"/>
    </location>
</feature>
<gene>
    <name evidence="3" type="ORF">PoB_000120700</name>
</gene>
<name>A0AAV3XW69_9GAST</name>
<keyword evidence="2" id="KW-1133">Transmembrane helix</keyword>
<dbReference type="AlphaFoldDB" id="A0AAV3XW69"/>